<dbReference type="Proteomes" id="UP001497392">
    <property type="component" value="Unassembled WGS sequence"/>
</dbReference>
<dbReference type="EMBL" id="CAXHTA020000002">
    <property type="protein sequence ID" value="CAL5219546.1"/>
    <property type="molecule type" value="Genomic_DNA"/>
</dbReference>
<name>A0ABP1FKU8_9CHLO</name>
<dbReference type="Pfam" id="PF02685">
    <property type="entry name" value="Glucokinase"/>
    <property type="match status" value="1"/>
</dbReference>
<dbReference type="Gene3D" id="3.30.420.40">
    <property type="match status" value="1"/>
</dbReference>
<sequence length="394" mass="43048">MKVDAGVNCFTGWHEMAQCSLPCDPVRKNLRNGRRRSARVSALSKDWGTSGCKQTVLIADIGGTNCRFELWRIDSSGEKNHQELYHRIFPTKAFETFPDALEAVSQEEVFQTNTPSAAAFACAGPVASNKCEMTNLDWTIDGDYLSATHGIRMAVLNDFEANGYGVTALDEEHLVVLNDVLSTEKGPKAVLGPGTGLGEAQLFWDEIQGGYKVWPSEGSHSGFAPRGWKQRALQAYVEREEGNCEVEYVACGSGLERIYRFLQSDEGCNRPTVDLTTCQEAPAITKAALDGSDPLAVEAVDLFLAIIGAEAGYLGLRALATGGVYLCGGITPRLISKIQDHRSLLAAFLHKESRFHKLLKTFPLYAVTHERTGLLGTREYAIRLLGQPSLIKAT</sequence>
<dbReference type="InterPro" id="IPR003836">
    <property type="entry name" value="Glucokinase"/>
</dbReference>
<dbReference type="Gene3D" id="3.40.367.20">
    <property type="match status" value="1"/>
</dbReference>
<dbReference type="SUPFAM" id="SSF53067">
    <property type="entry name" value="Actin-like ATPase domain"/>
    <property type="match status" value="1"/>
</dbReference>
<dbReference type="PANTHER" id="PTHR47363:SF1">
    <property type="entry name" value="GLUCOKINASE"/>
    <property type="match status" value="1"/>
</dbReference>
<evidence type="ECO:0000256" key="2">
    <source>
        <dbReference type="ARBA" id="ARBA00022777"/>
    </source>
</evidence>
<reference evidence="3 4" key="1">
    <citation type="submission" date="2024-06" db="EMBL/GenBank/DDBJ databases">
        <authorList>
            <person name="Kraege A."/>
            <person name="Thomma B."/>
        </authorList>
    </citation>
    <scope>NUCLEOTIDE SEQUENCE [LARGE SCALE GENOMIC DNA]</scope>
</reference>
<keyword evidence="1" id="KW-0808">Transferase</keyword>
<dbReference type="NCBIfam" id="TIGR00749">
    <property type="entry name" value="glk"/>
    <property type="match status" value="1"/>
</dbReference>
<proteinExistence type="predicted"/>
<organism evidence="3 4">
    <name type="scientific">Coccomyxa viridis</name>
    <dbReference type="NCBI Taxonomy" id="1274662"/>
    <lineage>
        <taxon>Eukaryota</taxon>
        <taxon>Viridiplantae</taxon>
        <taxon>Chlorophyta</taxon>
        <taxon>core chlorophytes</taxon>
        <taxon>Trebouxiophyceae</taxon>
        <taxon>Trebouxiophyceae incertae sedis</taxon>
        <taxon>Coccomyxaceae</taxon>
        <taxon>Coccomyxa</taxon>
    </lineage>
</organism>
<accession>A0ABP1FKU8</accession>
<keyword evidence="2" id="KW-0418">Kinase</keyword>
<dbReference type="InterPro" id="IPR043129">
    <property type="entry name" value="ATPase_NBD"/>
</dbReference>
<keyword evidence="4" id="KW-1185">Reference proteome</keyword>
<evidence type="ECO:0000313" key="3">
    <source>
        <dbReference type="EMBL" id="CAL5219546.1"/>
    </source>
</evidence>
<dbReference type="CDD" id="cd24008">
    <property type="entry name" value="ASKHA_NBD_GLK"/>
    <property type="match status" value="1"/>
</dbReference>
<evidence type="ECO:0000313" key="4">
    <source>
        <dbReference type="Proteomes" id="UP001497392"/>
    </source>
</evidence>
<comment type="caution">
    <text evidence="3">The sequence shown here is derived from an EMBL/GenBank/DDBJ whole genome shotgun (WGS) entry which is preliminary data.</text>
</comment>
<evidence type="ECO:0000256" key="1">
    <source>
        <dbReference type="ARBA" id="ARBA00022679"/>
    </source>
</evidence>
<protein>
    <submittedName>
        <fullName evidence="3">G1400 protein</fullName>
    </submittedName>
</protein>
<dbReference type="PANTHER" id="PTHR47363">
    <property type="entry name" value="GLUCOKINASE"/>
    <property type="match status" value="1"/>
</dbReference>
<gene>
    <name evidence="3" type="primary">g1400</name>
    <name evidence="3" type="ORF">VP750_LOCUS1205</name>
</gene>